<sequence length="76" mass="8798">MLPTQLIIDQRNTRMALPLSHLQRYHEKGYCFLSQIALVTKQDFTVLTGKQASEQATETCHFATSKEMKGHTLQFW</sequence>
<keyword evidence="2" id="KW-1185">Reference proteome</keyword>
<dbReference type="AlphaFoldDB" id="A0A8X6KFK5"/>
<gene>
    <name evidence="1" type="ORF">TNCT_498251</name>
</gene>
<protein>
    <submittedName>
        <fullName evidence="1">Uncharacterized protein</fullName>
    </submittedName>
</protein>
<proteinExistence type="predicted"/>
<dbReference type="EMBL" id="BMAO01031373">
    <property type="protein sequence ID" value="GFQ74585.1"/>
    <property type="molecule type" value="Genomic_DNA"/>
</dbReference>
<comment type="caution">
    <text evidence="1">The sequence shown here is derived from an EMBL/GenBank/DDBJ whole genome shotgun (WGS) entry which is preliminary data.</text>
</comment>
<accession>A0A8X6KFK5</accession>
<reference evidence="1" key="1">
    <citation type="submission" date="2020-07" db="EMBL/GenBank/DDBJ databases">
        <title>Multicomponent nature underlies the extraordinary mechanical properties of spider dragline silk.</title>
        <authorList>
            <person name="Kono N."/>
            <person name="Nakamura H."/>
            <person name="Mori M."/>
            <person name="Yoshida Y."/>
            <person name="Ohtoshi R."/>
            <person name="Malay A.D."/>
            <person name="Moran D.A.P."/>
            <person name="Tomita M."/>
            <person name="Numata K."/>
            <person name="Arakawa K."/>
        </authorList>
    </citation>
    <scope>NUCLEOTIDE SEQUENCE</scope>
</reference>
<name>A0A8X6KFK5_TRICU</name>
<evidence type="ECO:0000313" key="1">
    <source>
        <dbReference type="EMBL" id="GFQ74585.1"/>
    </source>
</evidence>
<dbReference type="OrthoDB" id="10017160at2759"/>
<dbReference type="Proteomes" id="UP000887116">
    <property type="component" value="Unassembled WGS sequence"/>
</dbReference>
<evidence type="ECO:0000313" key="2">
    <source>
        <dbReference type="Proteomes" id="UP000887116"/>
    </source>
</evidence>
<organism evidence="1 2">
    <name type="scientific">Trichonephila clavata</name>
    <name type="common">Joro spider</name>
    <name type="synonym">Nephila clavata</name>
    <dbReference type="NCBI Taxonomy" id="2740835"/>
    <lineage>
        <taxon>Eukaryota</taxon>
        <taxon>Metazoa</taxon>
        <taxon>Ecdysozoa</taxon>
        <taxon>Arthropoda</taxon>
        <taxon>Chelicerata</taxon>
        <taxon>Arachnida</taxon>
        <taxon>Araneae</taxon>
        <taxon>Araneomorphae</taxon>
        <taxon>Entelegynae</taxon>
        <taxon>Araneoidea</taxon>
        <taxon>Nephilidae</taxon>
        <taxon>Trichonephila</taxon>
    </lineage>
</organism>